<evidence type="ECO:0000256" key="4">
    <source>
        <dbReference type="ARBA" id="ARBA00022692"/>
    </source>
</evidence>
<organism evidence="9 10">
    <name type="scientific">Alkalicoccobacillus plakortidis</name>
    <dbReference type="NCBI Taxonomy" id="444060"/>
    <lineage>
        <taxon>Bacteria</taxon>
        <taxon>Bacillati</taxon>
        <taxon>Bacillota</taxon>
        <taxon>Bacilli</taxon>
        <taxon>Bacillales</taxon>
        <taxon>Bacillaceae</taxon>
        <taxon>Alkalicoccobacillus</taxon>
    </lineage>
</organism>
<name>A0ABT0XK68_9BACI</name>
<keyword evidence="5 7" id="KW-1133">Transmembrane helix</keyword>
<keyword evidence="2" id="KW-0813">Transport</keyword>
<accession>A0ABT0XK68</accession>
<keyword evidence="3" id="KW-1003">Cell membrane</keyword>
<sequence length="67" mass="7196">MFAVVVFVIGGTRLVIATINQVSPVLGLPMGVVYGVLPIAGVLIIFYQLLNIKIDAAQLDREKREAA</sequence>
<comment type="caution">
    <text evidence="9">The sequence shown here is derived from an EMBL/GenBank/DDBJ whole genome shotgun (WGS) entry which is preliminary data.</text>
</comment>
<keyword evidence="4 7" id="KW-0812">Transmembrane</keyword>
<evidence type="ECO:0000256" key="3">
    <source>
        <dbReference type="ARBA" id="ARBA00022475"/>
    </source>
</evidence>
<evidence type="ECO:0000313" key="9">
    <source>
        <dbReference type="EMBL" id="MCM2676140.1"/>
    </source>
</evidence>
<evidence type="ECO:0000256" key="5">
    <source>
        <dbReference type="ARBA" id="ARBA00022989"/>
    </source>
</evidence>
<comment type="subcellular location">
    <subcellularLocation>
        <location evidence="1">Cell membrane</location>
        <topology evidence="1">Multi-pass membrane protein</topology>
    </subcellularLocation>
</comment>
<reference evidence="9" key="1">
    <citation type="submission" date="2022-06" db="EMBL/GenBank/DDBJ databases">
        <title>Alkalicoccobacillus porphyridii sp. nov., isolated from a marine red alga, Porphyridium purpureum and reclassification of Shouchella plakortidis and Shouchella gibsonii as Alkalicoccobacillus plakortidis comb. nov. and Alkalicoccobacillus gibsonii comb. nov.</title>
        <authorList>
            <person name="Kim K.H."/>
            <person name="Lee J.K."/>
            <person name="Han D.M."/>
            <person name="Baek J.H."/>
            <person name="Jeon C.O."/>
        </authorList>
    </citation>
    <scope>NUCLEOTIDE SEQUENCE</scope>
    <source>
        <strain evidence="9">DSM 19153</strain>
    </source>
</reference>
<evidence type="ECO:0000259" key="8">
    <source>
        <dbReference type="Pfam" id="PF04290"/>
    </source>
</evidence>
<dbReference type="Proteomes" id="UP001203665">
    <property type="component" value="Unassembled WGS sequence"/>
</dbReference>
<protein>
    <recommendedName>
        <fullName evidence="8">Tripartite ATP-independent periplasmic transporters DctQ component domain-containing protein</fullName>
    </recommendedName>
</protein>
<feature type="transmembrane region" description="Helical" evidence="7">
    <location>
        <begin position="27"/>
        <end position="50"/>
    </location>
</feature>
<evidence type="ECO:0000256" key="2">
    <source>
        <dbReference type="ARBA" id="ARBA00022448"/>
    </source>
</evidence>
<dbReference type="Pfam" id="PF04290">
    <property type="entry name" value="DctQ"/>
    <property type="match status" value="1"/>
</dbReference>
<evidence type="ECO:0000256" key="7">
    <source>
        <dbReference type="SAM" id="Phobius"/>
    </source>
</evidence>
<evidence type="ECO:0000256" key="6">
    <source>
        <dbReference type="ARBA" id="ARBA00023136"/>
    </source>
</evidence>
<evidence type="ECO:0000256" key="1">
    <source>
        <dbReference type="ARBA" id="ARBA00004651"/>
    </source>
</evidence>
<dbReference type="EMBL" id="JAMQJY010000001">
    <property type="protein sequence ID" value="MCM2676140.1"/>
    <property type="molecule type" value="Genomic_DNA"/>
</dbReference>
<feature type="domain" description="Tripartite ATP-independent periplasmic transporters DctQ component" evidence="8">
    <location>
        <begin position="3"/>
        <end position="52"/>
    </location>
</feature>
<dbReference type="InterPro" id="IPR055348">
    <property type="entry name" value="DctQ"/>
</dbReference>
<proteinExistence type="predicted"/>
<gene>
    <name evidence="9" type="ORF">NDM98_11960</name>
</gene>
<evidence type="ECO:0000313" key="10">
    <source>
        <dbReference type="Proteomes" id="UP001203665"/>
    </source>
</evidence>
<dbReference type="RefSeq" id="WP_251607865.1">
    <property type="nucleotide sequence ID" value="NZ_JAMQJY010000001.1"/>
</dbReference>
<keyword evidence="6 7" id="KW-0472">Membrane</keyword>
<keyword evidence="10" id="KW-1185">Reference proteome</keyword>